<reference evidence="3 5" key="2">
    <citation type="submission" date="2017-09" db="EMBL/GenBank/DDBJ databases">
        <title>Large-scale bioinformatics analysis of Bacillus genomes uncovers conserved roles of natural products in bacterial physiology.</title>
        <authorList>
            <consortium name="Agbiome Team Llc"/>
            <person name="Bleich R.M."/>
            <person name="Grubbs K.J."/>
            <person name="Santa Maria K.C."/>
            <person name="Allen S.E."/>
            <person name="Farag S."/>
            <person name="Shank E.A."/>
            <person name="Bowers A."/>
        </authorList>
    </citation>
    <scope>NUCLEOTIDE SEQUENCE [LARGE SCALE GENOMIC DNA]</scope>
    <source>
        <strain evidence="3 5">AFS009893</strain>
    </source>
</reference>
<evidence type="ECO:0000313" key="5">
    <source>
        <dbReference type="Proteomes" id="UP000219775"/>
    </source>
</evidence>
<evidence type="ECO:0000256" key="1">
    <source>
        <dbReference type="SAM" id="Phobius"/>
    </source>
</evidence>
<keyword evidence="1" id="KW-0472">Membrane</keyword>
<evidence type="ECO:0000313" key="2">
    <source>
        <dbReference type="EMBL" id="OUM46388.1"/>
    </source>
</evidence>
<dbReference type="Proteomes" id="UP000219775">
    <property type="component" value="Unassembled WGS sequence"/>
</dbReference>
<comment type="caution">
    <text evidence="2">The sequence shown here is derived from an EMBL/GenBank/DDBJ whole genome shotgun (WGS) entry which is preliminary data.</text>
</comment>
<dbReference type="EMBL" id="MWPX01000047">
    <property type="protein sequence ID" value="OUM46388.1"/>
    <property type="molecule type" value="Genomic_DNA"/>
</dbReference>
<protein>
    <submittedName>
        <fullName evidence="2">Uncharacterized protein</fullName>
    </submittedName>
</protein>
<evidence type="ECO:0000313" key="4">
    <source>
        <dbReference type="Proteomes" id="UP000195321"/>
    </source>
</evidence>
<sequence length="47" mass="5306">MLKYFFAIFLVIIFTVTGFCTFSYFATEEYGGTGVLYSVNPYISVAN</sequence>
<organism evidence="2 4">
    <name type="scientific">Bacillus pseudomycoides</name>
    <dbReference type="NCBI Taxonomy" id="64104"/>
    <lineage>
        <taxon>Bacteria</taxon>
        <taxon>Bacillati</taxon>
        <taxon>Bacillota</taxon>
        <taxon>Bacilli</taxon>
        <taxon>Bacillales</taxon>
        <taxon>Bacillaceae</taxon>
        <taxon>Bacillus</taxon>
        <taxon>Bacillus cereus group</taxon>
    </lineage>
</organism>
<proteinExistence type="predicted"/>
<keyword evidence="1" id="KW-1133">Transmembrane helix</keyword>
<keyword evidence="1" id="KW-0812">Transmembrane</keyword>
<gene>
    <name evidence="2" type="ORF">BW425_23975</name>
    <name evidence="3" type="ORF">CN613_07290</name>
</gene>
<dbReference type="Proteomes" id="UP000195321">
    <property type="component" value="Unassembled WGS sequence"/>
</dbReference>
<dbReference type="EMBL" id="NUDP01000029">
    <property type="protein sequence ID" value="PEM70875.1"/>
    <property type="molecule type" value="Genomic_DNA"/>
</dbReference>
<feature type="transmembrane region" description="Helical" evidence="1">
    <location>
        <begin position="5"/>
        <end position="26"/>
    </location>
</feature>
<accession>A0A1Y3M7J5</accession>
<reference evidence="2 4" key="1">
    <citation type="submission" date="2017-02" db="EMBL/GenBank/DDBJ databases">
        <title>Bacillus pseudomycoides isolate FSL K6-0042.</title>
        <authorList>
            <person name="Kovac J."/>
        </authorList>
    </citation>
    <scope>NUCLEOTIDE SEQUENCE [LARGE SCALE GENOMIC DNA]</scope>
    <source>
        <strain evidence="2 4">FSL K6-0042</strain>
    </source>
</reference>
<dbReference type="AlphaFoldDB" id="A0A1Y3M7J5"/>
<name>A0A1Y3M7J5_9BACI</name>
<evidence type="ECO:0000313" key="3">
    <source>
        <dbReference type="EMBL" id="PEM70875.1"/>
    </source>
</evidence>